<dbReference type="OrthoDB" id="2474335at2759"/>
<evidence type="ECO:0000313" key="2">
    <source>
        <dbReference type="Proteomes" id="UP000789396"/>
    </source>
</evidence>
<dbReference type="Proteomes" id="UP000789396">
    <property type="component" value="Unassembled WGS sequence"/>
</dbReference>
<organism evidence="1 2">
    <name type="scientific">Racocetra fulgida</name>
    <dbReference type="NCBI Taxonomy" id="60492"/>
    <lineage>
        <taxon>Eukaryota</taxon>
        <taxon>Fungi</taxon>
        <taxon>Fungi incertae sedis</taxon>
        <taxon>Mucoromycota</taxon>
        <taxon>Glomeromycotina</taxon>
        <taxon>Glomeromycetes</taxon>
        <taxon>Diversisporales</taxon>
        <taxon>Gigasporaceae</taxon>
        <taxon>Racocetra</taxon>
    </lineage>
</organism>
<evidence type="ECO:0000313" key="1">
    <source>
        <dbReference type="EMBL" id="CAG8524222.1"/>
    </source>
</evidence>
<feature type="non-terminal residue" evidence="1">
    <location>
        <position position="1"/>
    </location>
</feature>
<name>A0A9N9AC24_9GLOM</name>
<dbReference type="AlphaFoldDB" id="A0A9N9AC24"/>
<gene>
    <name evidence="1" type="ORF">RFULGI_LOCUS3497</name>
</gene>
<comment type="caution">
    <text evidence="1">The sequence shown here is derived from an EMBL/GenBank/DDBJ whole genome shotgun (WGS) entry which is preliminary data.</text>
</comment>
<protein>
    <submittedName>
        <fullName evidence="1">6320_t:CDS:1</fullName>
    </submittedName>
</protein>
<keyword evidence="2" id="KW-1185">Reference proteome</keyword>
<sequence length="68" mass="7484">KIYLVVNGSFSATSGAIGLAGRIFKEQFLMPREEVLRTNLNNLNSRSNTIVTSETTNSSSSYRTAQEI</sequence>
<proteinExistence type="predicted"/>
<dbReference type="EMBL" id="CAJVPZ010003072">
    <property type="protein sequence ID" value="CAG8524222.1"/>
    <property type="molecule type" value="Genomic_DNA"/>
</dbReference>
<accession>A0A9N9AC24</accession>
<reference evidence="1" key="1">
    <citation type="submission" date="2021-06" db="EMBL/GenBank/DDBJ databases">
        <authorList>
            <person name="Kallberg Y."/>
            <person name="Tangrot J."/>
            <person name="Rosling A."/>
        </authorList>
    </citation>
    <scope>NUCLEOTIDE SEQUENCE</scope>
    <source>
        <strain evidence="1">IN212</strain>
    </source>
</reference>